<dbReference type="InterPro" id="IPR019714">
    <property type="entry name" value="2-haloacid_dehalogenase_DehI"/>
</dbReference>
<sequence>MQSAKSFSSIDPRTGAERRRFADATPADLDKALAGAAEAFPVWGGFDPAPRVALLRRIADELTTRRAELVAVAGAETGLPEQRLGGEVERTVLQLGQFARMIEKGGHFDAVIDPAAGAAADIRRVNVSLGPVAVFAAGNFPFAFSVAGTDTAAALAAGCPVIVKGHPSHPETAELVAGAVHAAVAATGAPSGVFQLLQESGLEVARRLVTAPGIAAVAFTGSLAGGRAIFDLAAARPRPIPVYAEMGSLNPVFILPGALTQSLADGFASSLTTSNGQLCTKPGVIFVPGGEAGDGFVARAVHRLQEQPPGVMLNAAMRQRLAAGAAEVAARAGVRVLTGGVLPDDAGFSFPASLVEADLATFLADPALGEERFGPFGVIVRYGETDELIAAARSFDGHLTATIQLGAGDSDDGRRLAGELAARVGRIVWNGWPTGVAVTDAMHHGGPYPATTNAAATSVGTNGIFRFLRPVAYQNSSQDQLPAPLRDANPLRIGRKVAGETTAEAIITTGPGDAARGAVLLPSLPGKPELTPETAQVIKEVPGYLGVPFVSPIFQALANYPGYLVPAWNRFKPVIGSPEFQQAAAGLGVPAGLLPAPEESLMADDTDIARYTITFHRLLPEILLLASCWYRGLTVGADPGLALDGNTLPPTGPGPRGVSPEAVNIVPDGTPPGEELARVYEEIRAVHDHPRVLSYYRAIGGTPGLMPQVWKRLEPIARSAEYAAAREQVLSAADAAAARLPVPVIDTTHADDVAAILALFRLRLIPSLLLDTAVVLALLGENAAVVTA</sequence>
<evidence type="ECO:0000313" key="3">
    <source>
        <dbReference type="EMBL" id="MFD1546665.1"/>
    </source>
</evidence>
<dbReference type="InterPro" id="IPR050740">
    <property type="entry name" value="Aldehyde_DH_Superfamily"/>
</dbReference>
<keyword evidence="4" id="KW-1185">Reference proteome</keyword>
<dbReference type="Pfam" id="PF10778">
    <property type="entry name" value="DehI"/>
    <property type="match status" value="1"/>
</dbReference>
<evidence type="ECO:0000256" key="1">
    <source>
        <dbReference type="ARBA" id="ARBA00023002"/>
    </source>
</evidence>
<accession>A0ABW4GUW0</accession>
<dbReference type="PANTHER" id="PTHR43353">
    <property type="entry name" value="SUCCINATE-SEMIALDEHYDE DEHYDROGENASE, MITOCHONDRIAL"/>
    <property type="match status" value="1"/>
</dbReference>
<dbReference type="RefSeq" id="WP_219527472.1">
    <property type="nucleotide sequence ID" value="NZ_JAHKRM010000002.1"/>
</dbReference>
<proteinExistence type="predicted"/>
<dbReference type="Pfam" id="PF00171">
    <property type="entry name" value="Aldedh"/>
    <property type="match status" value="1"/>
</dbReference>
<dbReference type="CDD" id="cd07129">
    <property type="entry name" value="ALDH_KGSADH"/>
    <property type="match status" value="1"/>
</dbReference>
<dbReference type="Proteomes" id="UP001597097">
    <property type="component" value="Unassembled WGS sequence"/>
</dbReference>
<reference evidence="4" key="1">
    <citation type="journal article" date="2019" name="Int. J. Syst. Evol. Microbiol.">
        <title>The Global Catalogue of Microorganisms (GCM) 10K type strain sequencing project: providing services to taxonomists for standard genome sequencing and annotation.</title>
        <authorList>
            <consortium name="The Broad Institute Genomics Platform"/>
            <consortium name="The Broad Institute Genome Sequencing Center for Infectious Disease"/>
            <person name="Wu L."/>
            <person name="Ma J."/>
        </authorList>
    </citation>
    <scope>NUCLEOTIDE SEQUENCE [LARGE SCALE GENOMIC DNA]</scope>
    <source>
        <strain evidence="4">CGMCC 1.15399</strain>
    </source>
</reference>
<evidence type="ECO:0000313" key="4">
    <source>
        <dbReference type="Proteomes" id="UP001597097"/>
    </source>
</evidence>
<dbReference type="PANTHER" id="PTHR43353:SF3">
    <property type="entry name" value="ALDEHYDE DEHYDROGENASE-RELATED"/>
    <property type="match status" value="1"/>
</dbReference>
<dbReference type="EMBL" id="JBHUCM010000067">
    <property type="protein sequence ID" value="MFD1546665.1"/>
    <property type="molecule type" value="Genomic_DNA"/>
</dbReference>
<dbReference type="InterPro" id="IPR044151">
    <property type="entry name" value="ALDH_KGSADH"/>
</dbReference>
<name>A0ABW4GUW0_9ACTN</name>
<feature type="domain" description="Aldehyde dehydrogenase" evidence="2">
    <location>
        <begin position="4"/>
        <end position="446"/>
    </location>
</feature>
<keyword evidence="1" id="KW-0560">Oxidoreductase</keyword>
<organism evidence="3 4">
    <name type="scientific">Nonomuraea guangzhouensis</name>
    <dbReference type="NCBI Taxonomy" id="1291555"/>
    <lineage>
        <taxon>Bacteria</taxon>
        <taxon>Bacillati</taxon>
        <taxon>Actinomycetota</taxon>
        <taxon>Actinomycetes</taxon>
        <taxon>Streptosporangiales</taxon>
        <taxon>Streptosporangiaceae</taxon>
        <taxon>Nonomuraea</taxon>
    </lineage>
</organism>
<gene>
    <name evidence="3" type="ORF">ACFSJ0_57180</name>
</gene>
<evidence type="ECO:0000259" key="2">
    <source>
        <dbReference type="Pfam" id="PF00171"/>
    </source>
</evidence>
<comment type="caution">
    <text evidence="3">The sequence shown here is derived from an EMBL/GenBank/DDBJ whole genome shotgun (WGS) entry which is preliminary data.</text>
</comment>
<protein>
    <submittedName>
        <fullName evidence="3">Aldehyde dehydrogenase family protein</fullName>
    </submittedName>
</protein>
<dbReference type="InterPro" id="IPR015590">
    <property type="entry name" value="Aldehyde_DH_dom"/>
</dbReference>